<protein>
    <submittedName>
        <fullName evidence="1">Uncharacterized protein</fullName>
    </submittedName>
</protein>
<gene>
    <name evidence="1" type="ORF">IV203_003924</name>
</gene>
<evidence type="ECO:0000313" key="1">
    <source>
        <dbReference type="EMBL" id="KAG7354568.1"/>
    </source>
</evidence>
<sequence>MACQVFLPVHASVKLEGSVICVSVYVLDAVAGWVGGSEMVVPESPCGASNRTWPWGVVFAEGARMVVGIGGFGLVRTDLLSHGTVSVLNSCSVNTLCEQVMKECEFFVNQGYSVLGNERLHALPLRGWCLAEGVDLLDKRYETSQPT</sequence>
<proteinExistence type="predicted"/>
<evidence type="ECO:0000313" key="2">
    <source>
        <dbReference type="Proteomes" id="UP000693970"/>
    </source>
</evidence>
<dbReference type="Proteomes" id="UP000693970">
    <property type="component" value="Unassembled WGS sequence"/>
</dbReference>
<reference evidence="1" key="2">
    <citation type="submission" date="2021-04" db="EMBL/GenBank/DDBJ databases">
        <authorList>
            <person name="Podell S."/>
        </authorList>
    </citation>
    <scope>NUCLEOTIDE SEQUENCE</scope>
    <source>
        <strain evidence="1">Hildebrandi</strain>
    </source>
</reference>
<accession>A0A9K3PPD6</accession>
<comment type="caution">
    <text evidence="1">The sequence shown here is derived from an EMBL/GenBank/DDBJ whole genome shotgun (WGS) entry which is preliminary data.</text>
</comment>
<keyword evidence="2" id="KW-1185">Reference proteome</keyword>
<name>A0A9K3PPD6_9STRA</name>
<dbReference type="AlphaFoldDB" id="A0A9K3PPD6"/>
<organism evidence="1 2">
    <name type="scientific">Nitzschia inconspicua</name>
    <dbReference type="NCBI Taxonomy" id="303405"/>
    <lineage>
        <taxon>Eukaryota</taxon>
        <taxon>Sar</taxon>
        <taxon>Stramenopiles</taxon>
        <taxon>Ochrophyta</taxon>
        <taxon>Bacillariophyta</taxon>
        <taxon>Bacillariophyceae</taxon>
        <taxon>Bacillariophycidae</taxon>
        <taxon>Bacillariales</taxon>
        <taxon>Bacillariaceae</taxon>
        <taxon>Nitzschia</taxon>
    </lineage>
</organism>
<dbReference type="EMBL" id="JAGRRH010000016">
    <property type="protein sequence ID" value="KAG7354568.1"/>
    <property type="molecule type" value="Genomic_DNA"/>
</dbReference>
<reference evidence="1" key="1">
    <citation type="journal article" date="2021" name="Sci. Rep.">
        <title>Diploid genomic architecture of Nitzschia inconspicua, an elite biomass production diatom.</title>
        <authorList>
            <person name="Oliver A."/>
            <person name="Podell S."/>
            <person name="Pinowska A."/>
            <person name="Traller J.C."/>
            <person name="Smith S.R."/>
            <person name="McClure R."/>
            <person name="Beliaev A."/>
            <person name="Bohutskyi P."/>
            <person name="Hill E.A."/>
            <person name="Rabines A."/>
            <person name="Zheng H."/>
            <person name="Allen L.Z."/>
            <person name="Kuo A."/>
            <person name="Grigoriev I.V."/>
            <person name="Allen A.E."/>
            <person name="Hazlebeck D."/>
            <person name="Allen E.E."/>
        </authorList>
    </citation>
    <scope>NUCLEOTIDE SEQUENCE</scope>
    <source>
        <strain evidence="1">Hildebrandi</strain>
    </source>
</reference>